<feature type="compositionally biased region" description="Polar residues" evidence="1">
    <location>
        <begin position="211"/>
        <end position="221"/>
    </location>
</feature>
<feature type="region of interest" description="Disordered" evidence="1">
    <location>
        <begin position="402"/>
        <end position="458"/>
    </location>
</feature>
<accession>A0A3N4ITI6</accession>
<dbReference type="EMBL" id="ML119646">
    <property type="protein sequence ID" value="RPA87571.1"/>
    <property type="molecule type" value="Genomic_DNA"/>
</dbReference>
<feature type="compositionally biased region" description="Polar residues" evidence="1">
    <location>
        <begin position="403"/>
        <end position="413"/>
    </location>
</feature>
<dbReference type="AlphaFoldDB" id="A0A3N4ITI6"/>
<name>A0A3N4ITI6_ASCIM</name>
<evidence type="ECO:0000313" key="3">
    <source>
        <dbReference type="Proteomes" id="UP000275078"/>
    </source>
</evidence>
<evidence type="ECO:0000313" key="2">
    <source>
        <dbReference type="EMBL" id="RPA87571.1"/>
    </source>
</evidence>
<feature type="region of interest" description="Disordered" evidence="1">
    <location>
        <begin position="1"/>
        <end position="63"/>
    </location>
</feature>
<sequence length="458" mass="51454">MNPRYQRGAVPSSDSDFSSAPPSVRDNSSSSSGSTVPSSTPSSNFHSKKLGKENQKPVDPRATVDTYRSTTESIQEFHDTYPAECFQQPLIHDATPADPQQFGLLFPSSRSFIIKHDESSVDSHMNLRFDTLLTGRSGRRDRKVTLFYLRMYDLASRHFAVRRYGRDCGREVCHSKRKYQSEVAQRPVLQRGMSKALQSFRGKQDMQAIQSLKRQDSACSSSDEDEPKVTKDGKTETNTCILEFSNYAHVDVSRKGVKASKKYDFEYWGSKYSWRRTIRKDGSNDATVFTLVNTADGATMASIAPLEDDSVSDRDQALGRFVPACEFSFNVPDKEMRRSSFADLADVIVSTGLMALVDDCLKRKTPKVKKTVSFALPVPSKTPMKLNLEYIGPKRMYEELFNRQPSTPKSRPSSIIGESRPTAGRSYTAPVQPTRQTPIRAYTSPDPSQYSPKPLRAY</sequence>
<evidence type="ECO:0000256" key="1">
    <source>
        <dbReference type="SAM" id="MobiDB-lite"/>
    </source>
</evidence>
<dbReference type="STRING" id="1160509.A0A3N4ITI6"/>
<proteinExistence type="predicted"/>
<organism evidence="2 3">
    <name type="scientific">Ascobolus immersus RN42</name>
    <dbReference type="NCBI Taxonomy" id="1160509"/>
    <lineage>
        <taxon>Eukaryota</taxon>
        <taxon>Fungi</taxon>
        <taxon>Dikarya</taxon>
        <taxon>Ascomycota</taxon>
        <taxon>Pezizomycotina</taxon>
        <taxon>Pezizomycetes</taxon>
        <taxon>Pezizales</taxon>
        <taxon>Ascobolaceae</taxon>
        <taxon>Ascobolus</taxon>
    </lineage>
</organism>
<feature type="compositionally biased region" description="Basic and acidic residues" evidence="1">
    <location>
        <begin position="50"/>
        <end position="59"/>
    </location>
</feature>
<protein>
    <submittedName>
        <fullName evidence="2">Uncharacterized protein</fullName>
    </submittedName>
</protein>
<gene>
    <name evidence="2" type="ORF">BJ508DRAFT_320578</name>
</gene>
<dbReference type="OrthoDB" id="5317787at2759"/>
<feature type="compositionally biased region" description="Low complexity" evidence="1">
    <location>
        <begin position="9"/>
        <end position="43"/>
    </location>
</feature>
<feature type="region of interest" description="Disordered" evidence="1">
    <location>
        <begin position="211"/>
        <end position="233"/>
    </location>
</feature>
<dbReference type="Proteomes" id="UP000275078">
    <property type="component" value="Unassembled WGS sequence"/>
</dbReference>
<reference evidence="2 3" key="1">
    <citation type="journal article" date="2018" name="Nat. Ecol. Evol.">
        <title>Pezizomycetes genomes reveal the molecular basis of ectomycorrhizal truffle lifestyle.</title>
        <authorList>
            <person name="Murat C."/>
            <person name="Payen T."/>
            <person name="Noel B."/>
            <person name="Kuo A."/>
            <person name="Morin E."/>
            <person name="Chen J."/>
            <person name="Kohler A."/>
            <person name="Krizsan K."/>
            <person name="Balestrini R."/>
            <person name="Da Silva C."/>
            <person name="Montanini B."/>
            <person name="Hainaut M."/>
            <person name="Levati E."/>
            <person name="Barry K.W."/>
            <person name="Belfiori B."/>
            <person name="Cichocki N."/>
            <person name="Clum A."/>
            <person name="Dockter R.B."/>
            <person name="Fauchery L."/>
            <person name="Guy J."/>
            <person name="Iotti M."/>
            <person name="Le Tacon F."/>
            <person name="Lindquist E.A."/>
            <person name="Lipzen A."/>
            <person name="Malagnac F."/>
            <person name="Mello A."/>
            <person name="Molinier V."/>
            <person name="Miyauchi S."/>
            <person name="Poulain J."/>
            <person name="Riccioni C."/>
            <person name="Rubini A."/>
            <person name="Sitrit Y."/>
            <person name="Splivallo R."/>
            <person name="Traeger S."/>
            <person name="Wang M."/>
            <person name="Zifcakova L."/>
            <person name="Wipf D."/>
            <person name="Zambonelli A."/>
            <person name="Paolocci F."/>
            <person name="Nowrousian M."/>
            <person name="Ottonello S."/>
            <person name="Baldrian P."/>
            <person name="Spatafora J.W."/>
            <person name="Henrissat B."/>
            <person name="Nagy L.G."/>
            <person name="Aury J.M."/>
            <person name="Wincker P."/>
            <person name="Grigoriev I.V."/>
            <person name="Bonfante P."/>
            <person name="Martin F.M."/>
        </authorList>
    </citation>
    <scope>NUCLEOTIDE SEQUENCE [LARGE SCALE GENOMIC DNA]</scope>
    <source>
        <strain evidence="2 3">RN42</strain>
    </source>
</reference>
<keyword evidence="3" id="KW-1185">Reference proteome</keyword>